<dbReference type="AlphaFoldDB" id="D5QI05"/>
<name>D5QI05_NOVHA</name>
<protein>
    <submittedName>
        <fullName evidence="1">Uncharacterized protein</fullName>
    </submittedName>
</protein>
<sequence length="35" mass="3768">MLCRIMTCIHGIAAIYPKDECLAYAVQGTGAGIPW</sequence>
<reference evidence="1 2" key="1">
    <citation type="journal article" date="2010" name="J. Bacteriol.">
        <title>Genome sequence of a cellulose-producing bacterium, Gluconacetobacter hansenii ATCC 23769.</title>
        <authorList>
            <person name="Iyer P.R."/>
            <person name="Geib S.M."/>
            <person name="Catchmark J."/>
            <person name="Kao T.H."/>
            <person name="Tien M."/>
        </authorList>
    </citation>
    <scope>NUCLEOTIDE SEQUENCE [LARGE SCALE GENOMIC DNA]</scope>
    <source>
        <strain evidence="1 2">ATCC 23769</strain>
    </source>
</reference>
<comment type="caution">
    <text evidence="1">The sequence shown here is derived from an EMBL/GenBank/DDBJ whole genome shotgun (WGS) entry which is preliminary data.</text>
</comment>
<dbReference type="EMBL" id="ADTV01000054">
    <property type="protein sequence ID" value="EFG83325.1"/>
    <property type="molecule type" value="Genomic_DNA"/>
</dbReference>
<evidence type="ECO:0000313" key="2">
    <source>
        <dbReference type="Proteomes" id="UP000006468"/>
    </source>
</evidence>
<accession>D5QI05</accession>
<proteinExistence type="predicted"/>
<organism evidence="1 2">
    <name type="scientific">Novacetimonas hansenii ATCC 23769</name>
    <dbReference type="NCBI Taxonomy" id="714995"/>
    <lineage>
        <taxon>Bacteria</taxon>
        <taxon>Pseudomonadati</taxon>
        <taxon>Pseudomonadota</taxon>
        <taxon>Alphaproteobacteria</taxon>
        <taxon>Acetobacterales</taxon>
        <taxon>Acetobacteraceae</taxon>
        <taxon>Novacetimonas</taxon>
    </lineage>
</organism>
<dbReference type="Proteomes" id="UP000006468">
    <property type="component" value="Chromosome"/>
</dbReference>
<evidence type="ECO:0000313" key="1">
    <source>
        <dbReference type="EMBL" id="EFG83325.1"/>
    </source>
</evidence>
<gene>
    <name evidence="1" type="ORF">GXY_13918</name>
</gene>
<dbReference type="HOGENOM" id="CLU_3365478_0_0_5"/>